<dbReference type="Proteomes" id="UP000636010">
    <property type="component" value="Unassembled WGS sequence"/>
</dbReference>
<dbReference type="InterPro" id="IPR001173">
    <property type="entry name" value="Glyco_trans_2-like"/>
</dbReference>
<evidence type="ECO:0000313" key="2">
    <source>
        <dbReference type="EMBL" id="GGC42710.1"/>
    </source>
</evidence>
<dbReference type="Pfam" id="PF00535">
    <property type="entry name" value="Glycos_transf_2"/>
    <property type="match status" value="1"/>
</dbReference>
<proteinExistence type="predicted"/>
<dbReference type="Gene3D" id="3.90.550.10">
    <property type="entry name" value="Spore Coat Polysaccharide Biosynthesis Protein SpsA, Chain A"/>
    <property type="match status" value="1"/>
</dbReference>
<reference evidence="3" key="1">
    <citation type="journal article" date="2019" name="Int. J. Syst. Evol. Microbiol.">
        <title>The Global Catalogue of Microorganisms (GCM) 10K type strain sequencing project: providing services to taxonomists for standard genome sequencing and annotation.</title>
        <authorList>
            <consortium name="The Broad Institute Genomics Platform"/>
            <consortium name="The Broad Institute Genome Sequencing Center for Infectious Disease"/>
            <person name="Wu L."/>
            <person name="Ma J."/>
        </authorList>
    </citation>
    <scope>NUCLEOTIDE SEQUENCE [LARGE SCALE GENOMIC DNA]</scope>
    <source>
        <strain evidence="3">CGMCC 1.10832</strain>
    </source>
</reference>
<organism evidence="2 3">
    <name type="scientific">Marivirga lumbricoides</name>
    <dbReference type="NCBI Taxonomy" id="1046115"/>
    <lineage>
        <taxon>Bacteria</taxon>
        <taxon>Pseudomonadati</taxon>
        <taxon>Bacteroidota</taxon>
        <taxon>Cytophagia</taxon>
        <taxon>Cytophagales</taxon>
        <taxon>Marivirgaceae</taxon>
        <taxon>Marivirga</taxon>
    </lineage>
</organism>
<dbReference type="CDD" id="cd00761">
    <property type="entry name" value="Glyco_tranf_GTA_type"/>
    <property type="match status" value="1"/>
</dbReference>
<evidence type="ECO:0000259" key="1">
    <source>
        <dbReference type="Pfam" id="PF00535"/>
    </source>
</evidence>
<dbReference type="RefSeq" id="WP_188465021.1">
    <property type="nucleotide sequence ID" value="NZ_BAABHU010000010.1"/>
</dbReference>
<feature type="domain" description="Glycosyltransferase 2-like" evidence="1">
    <location>
        <begin position="7"/>
        <end position="141"/>
    </location>
</feature>
<sequence>MTNPLVSIIIPSFNRETLISETLDSVINQTYENWECIVVDDGSTDDTINTIERRIKKDFRIKLFSRERSPKGASTCRNIGIENSKGDYIIFLDSDDLLKDDCIAIRVSNFMKYSDYDFLVFNCLGFKSSPGDFNLKWNHLTKSNISPIERFMQGDTPWATLSVIWSREAFNINGGWDEEALCWQDWEIHINSLLLGLKFKTFDNSPDSYFRVDHQFDSIGKIENTKKQLFSRYKIVTKVWKKNEMQIKSLKLEKFFMLWLFRLSIFFLELGEKQKAEEVWNTNYKWKLNRKWYFKLWDSYLKLGYYKRSKINAPLKKMMDYTAYRILKVHFWDTKNSFKKILVEL</sequence>
<accession>A0ABQ1MLB9</accession>
<name>A0ABQ1MLB9_9BACT</name>
<gene>
    <name evidence="2" type="ORF">GCM10011506_30400</name>
</gene>
<dbReference type="SUPFAM" id="SSF53448">
    <property type="entry name" value="Nucleotide-diphospho-sugar transferases"/>
    <property type="match status" value="1"/>
</dbReference>
<evidence type="ECO:0000313" key="3">
    <source>
        <dbReference type="Proteomes" id="UP000636010"/>
    </source>
</evidence>
<keyword evidence="3" id="KW-1185">Reference proteome</keyword>
<protein>
    <recommendedName>
        <fullName evidence="1">Glycosyltransferase 2-like domain-containing protein</fullName>
    </recommendedName>
</protein>
<dbReference type="PANTHER" id="PTHR22916">
    <property type="entry name" value="GLYCOSYLTRANSFERASE"/>
    <property type="match status" value="1"/>
</dbReference>
<dbReference type="InterPro" id="IPR029044">
    <property type="entry name" value="Nucleotide-diphossugar_trans"/>
</dbReference>
<dbReference type="EMBL" id="BMEC01000010">
    <property type="protein sequence ID" value="GGC42710.1"/>
    <property type="molecule type" value="Genomic_DNA"/>
</dbReference>
<comment type="caution">
    <text evidence="2">The sequence shown here is derived from an EMBL/GenBank/DDBJ whole genome shotgun (WGS) entry which is preliminary data.</text>
</comment>